<keyword evidence="3" id="KW-1185">Reference proteome</keyword>
<evidence type="ECO:0000313" key="3">
    <source>
        <dbReference type="Proteomes" id="UP000298416"/>
    </source>
</evidence>
<gene>
    <name evidence="2" type="ORF">SASPL_134780</name>
</gene>
<name>A0A8X8ZFC1_SALSN</name>
<dbReference type="PANTHER" id="PTHR34590">
    <property type="entry name" value="OS03G0124300 PROTEIN-RELATED"/>
    <property type="match status" value="1"/>
</dbReference>
<reference evidence="2" key="1">
    <citation type="submission" date="2018-01" db="EMBL/GenBank/DDBJ databases">
        <authorList>
            <person name="Mao J.F."/>
        </authorList>
    </citation>
    <scope>NUCLEOTIDE SEQUENCE</scope>
    <source>
        <strain evidence="2">Huo1</strain>
        <tissue evidence="2">Leaf</tissue>
    </source>
</reference>
<comment type="caution">
    <text evidence="2">The sequence shown here is derived from an EMBL/GenBank/DDBJ whole genome shotgun (WGS) entry which is preliminary data.</text>
</comment>
<keyword evidence="1" id="KW-0732">Signal</keyword>
<dbReference type="PANTHER" id="PTHR34590:SF5">
    <property type="entry name" value="OS04G0586500 PROTEIN"/>
    <property type="match status" value="1"/>
</dbReference>
<protein>
    <submittedName>
        <fullName evidence="2">Uncharacterized protein</fullName>
    </submittedName>
</protein>
<evidence type="ECO:0000256" key="1">
    <source>
        <dbReference type="SAM" id="SignalP"/>
    </source>
</evidence>
<dbReference type="EMBL" id="PNBA02000013">
    <property type="protein sequence ID" value="KAG6402583.1"/>
    <property type="molecule type" value="Genomic_DNA"/>
</dbReference>
<dbReference type="GO" id="GO:0004714">
    <property type="term" value="F:transmembrane receptor protein tyrosine kinase activity"/>
    <property type="evidence" value="ECO:0007669"/>
    <property type="project" value="InterPro"/>
</dbReference>
<accession>A0A8X8ZFC1</accession>
<dbReference type="InterPro" id="IPR045272">
    <property type="entry name" value="ANXUR1/2-like"/>
</dbReference>
<reference evidence="2" key="2">
    <citation type="submission" date="2020-08" db="EMBL/GenBank/DDBJ databases">
        <title>Plant Genome Project.</title>
        <authorList>
            <person name="Zhang R.-G."/>
        </authorList>
    </citation>
    <scope>NUCLEOTIDE SEQUENCE</scope>
    <source>
        <strain evidence="2">Huo1</strain>
        <tissue evidence="2">Leaf</tissue>
    </source>
</reference>
<proteinExistence type="predicted"/>
<evidence type="ECO:0000313" key="2">
    <source>
        <dbReference type="EMBL" id="KAG6402583.1"/>
    </source>
</evidence>
<sequence>MDRLVILCFLLFNFTITGGDRISINCSGGAAVSDRKWGGDAATKGSSKASTVTGELITAVDPVPYVTARISRSQFSYSLHLVPGQKFIRLHFNPTHYCEDVSMHAEPLELNQESRKELDDCKLELAVR</sequence>
<organism evidence="2">
    <name type="scientific">Salvia splendens</name>
    <name type="common">Scarlet sage</name>
    <dbReference type="NCBI Taxonomy" id="180675"/>
    <lineage>
        <taxon>Eukaryota</taxon>
        <taxon>Viridiplantae</taxon>
        <taxon>Streptophyta</taxon>
        <taxon>Embryophyta</taxon>
        <taxon>Tracheophyta</taxon>
        <taxon>Spermatophyta</taxon>
        <taxon>Magnoliopsida</taxon>
        <taxon>eudicotyledons</taxon>
        <taxon>Gunneridae</taxon>
        <taxon>Pentapetalae</taxon>
        <taxon>asterids</taxon>
        <taxon>lamiids</taxon>
        <taxon>Lamiales</taxon>
        <taxon>Lamiaceae</taxon>
        <taxon>Nepetoideae</taxon>
        <taxon>Mentheae</taxon>
        <taxon>Salviinae</taxon>
        <taxon>Salvia</taxon>
        <taxon>Salvia subgen. Calosphace</taxon>
        <taxon>core Calosphace</taxon>
    </lineage>
</organism>
<dbReference type="Gene3D" id="2.60.120.430">
    <property type="entry name" value="Galactose-binding lectin"/>
    <property type="match status" value="1"/>
</dbReference>
<feature type="chain" id="PRO_5036495378" evidence="1">
    <location>
        <begin position="20"/>
        <end position="128"/>
    </location>
</feature>
<dbReference type="AlphaFoldDB" id="A0A8X8ZFC1"/>
<dbReference type="Proteomes" id="UP000298416">
    <property type="component" value="Unassembled WGS sequence"/>
</dbReference>
<feature type="signal peptide" evidence="1">
    <location>
        <begin position="1"/>
        <end position="19"/>
    </location>
</feature>